<proteinExistence type="predicted"/>
<evidence type="ECO:0000313" key="2">
    <source>
        <dbReference type="EMBL" id="CAH1982020.1"/>
    </source>
</evidence>
<dbReference type="AlphaFoldDB" id="A0A9P0KZ03"/>
<sequence length="330" mass="35236">MKIVGESKNLKEDLPTLIKLIPGLSWKCNTCLSADTSTEDTDLGHLIESKISHALDPVVLLINQLISAVEQTAWLKPETTSADRKVSYSSVLRKKTVPAVTIKPKEVQDTLKTKTDILKNMNPVADDIHISKIKNVKDGGILIGCKNVEDNLKLDRIVQEKLSYDVKKVGGVNPRGTAGCDTMDSSRELSVSCRAGDMVVLSILKTDFSEEFSDGDRGGGGGGRGGGGGGGRSFTSSGLAGEFSVSVIDKKVFNDSCPYLGTTSAPAEDVETRPAVVDRRFAAALAGLLEDVDGAVVAEDDDGEDDCCCLLALRFAFVEALRNKSKELNI</sequence>
<reference evidence="2" key="1">
    <citation type="submission" date="2022-03" db="EMBL/GenBank/DDBJ databases">
        <authorList>
            <person name="Sayadi A."/>
        </authorList>
    </citation>
    <scope>NUCLEOTIDE SEQUENCE</scope>
</reference>
<protein>
    <submittedName>
        <fullName evidence="2">Uncharacterized protein</fullName>
    </submittedName>
</protein>
<keyword evidence="3" id="KW-1185">Reference proteome</keyword>
<feature type="compositionally biased region" description="Gly residues" evidence="1">
    <location>
        <begin position="218"/>
        <end position="231"/>
    </location>
</feature>
<dbReference type="EMBL" id="CAKOFQ010006915">
    <property type="protein sequence ID" value="CAH1982020.1"/>
    <property type="molecule type" value="Genomic_DNA"/>
</dbReference>
<name>A0A9P0KZ03_ACAOB</name>
<organism evidence="2 3">
    <name type="scientific">Acanthoscelides obtectus</name>
    <name type="common">Bean weevil</name>
    <name type="synonym">Bruchus obtectus</name>
    <dbReference type="NCBI Taxonomy" id="200917"/>
    <lineage>
        <taxon>Eukaryota</taxon>
        <taxon>Metazoa</taxon>
        <taxon>Ecdysozoa</taxon>
        <taxon>Arthropoda</taxon>
        <taxon>Hexapoda</taxon>
        <taxon>Insecta</taxon>
        <taxon>Pterygota</taxon>
        <taxon>Neoptera</taxon>
        <taxon>Endopterygota</taxon>
        <taxon>Coleoptera</taxon>
        <taxon>Polyphaga</taxon>
        <taxon>Cucujiformia</taxon>
        <taxon>Chrysomeloidea</taxon>
        <taxon>Chrysomelidae</taxon>
        <taxon>Bruchinae</taxon>
        <taxon>Bruchini</taxon>
        <taxon>Acanthoscelides</taxon>
    </lineage>
</organism>
<dbReference type="Proteomes" id="UP001152888">
    <property type="component" value="Unassembled WGS sequence"/>
</dbReference>
<feature type="region of interest" description="Disordered" evidence="1">
    <location>
        <begin position="212"/>
        <end position="231"/>
    </location>
</feature>
<evidence type="ECO:0000313" key="3">
    <source>
        <dbReference type="Proteomes" id="UP001152888"/>
    </source>
</evidence>
<evidence type="ECO:0000256" key="1">
    <source>
        <dbReference type="SAM" id="MobiDB-lite"/>
    </source>
</evidence>
<gene>
    <name evidence="2" type="ORF">ACAOBT_LOCUS14796</name>
</gene>
<comment type="caution">
    <text evidence="2">The sequence shown here is derived from an EMBL/GenBank/DDBJ whole genome shotgun (WGS) entry which is preliminary data.</text>
</comment>
<dbReference type="OrthoDB" id="6696142at2759"/>
<accession>A0A9P0KZ03</accession>